<proteinExistence type="inferred from homology"/>
<evidence type="ECO:0000313" key="5">
    <source>
        <dbReference type="Proteomes" id="UP000400924"/>
    </source>
</evidence>
<dbReference type="Gene3D" id="3.90.70.10">
    <property type="entry name" value="Cysteine proteinases"/>
    <property type="match status" value="1"/>
</dbReference>
<name>A0A5N8X9L4_9ACTN</name>
<dbReference type="SUPFAM" id="SSF54001">
    <property type="entry name" value="Cysteine proteinases"/>
    <property type="match status" value="1"/>
</dbReference>
<dbReference type="Proteomes" id="UP000400924">
    <property type="component" value="Unassembled WGS sequence"/>
</dbReference>
<dbReference type="SMART" id="SM00645">
    <property type="entry name" value="Pept_C1"/>
    <property type="match status" value="1"/>
</dbReference>
<dbReference type="GO" id="GO:0008234">
    <property type="term" value="F:cysteine-type peptidase activity"/>
    <property type="evidence" value="ECO:0007669"/>
    <property type="project" value="InterPro"/>
</dbReference>
<dbReference type="PROSITE" id="PS00640">
    <property type="entry name" value="THIOL_PROTEASE_ASN"/>
    <property type="match status" value="1"/>
</dbReference>
<gene>
    <name evidence="4" type="ORF">FNH08_02905</name>
</gene>
<dbReference type="InterPro" id="IPR025661">
    <property type="entry name" value="Pept_asp_AS"/>
</dbReference>
<dbReference type="AlphaFoldDB" id="A0A5N8X9L4"/>
<evidence type="ECO:0000256" key="2">
    <source>
        <dbReference type="ARBA" id="ARBA00023157"/>
    </source>
</evidence>
<dbReference type="EMBL" id="VJZC01000008">
    <property type="protein sequence ID" value="MPY56159.1"/>
    <property type="molecule type" value="Genomic_DNA"/>
</dbReference>
<comment type="similarity">
    <text evidence="1">Belongs to the peptidase C1 family.</text>
</comment>
<comment type="caution">
    <text evidence="4">The sequence shown here is derived from an EMBL/GenBank/DDBJ whole genome shotgun (WGS) entry which is preliminary data.</text>
</comment>
<dbReference type="CDD" id="cd02248">
    <property type="entry name" value="Peptidase_C1A"/>
    <property type="match status" value="1"/>
</dbReference>
<feature type="domain" description="Peptidase C1A papain C-terminal" evidence="3">
    <location>
        <begin position="75"/>
        <end position="291"/>
    </location>
</feature>
<dbReference type="Pfam" id="PF00112">
    <property type="entry name" value="Peptidase_C1"/>
    <property type="match status" value="1"/>
</dbReference>
<evidence type="ECO:0000256" key="1">
    <source>
        <dbReference type="ARBA" id="ARBA00008455"/>
    </source>
</evidence>
<protein>
    <submittedName>
        <fullName evidence="4">Peptidase</fullName>
    </submittedName>
</protein>
<dbReference type="OrthoDB" id="5289073at2"/>
<evidence type="ECO:0000259" key="3">
    <source>
        <dbReference type="SMART" id="SM00645"/>
    </source>
</evidence>
<dbReference type="InterPro" id="IPR013128">
    <property type="entry name" value="Peptidase_C1A"/>
</dbReference>
<keyword evidence="5" id="KW-1185">Reference proteome</keyword>
<sequence>MPVNEPIDLAELRTELEHAGNPWRSTTTTMTRLTEEARVTRLGVPVEETDVAEIMAAREQQAAAAREATARAAEVPSAFDLRNIGGLDYSTPVKDQQNCGSCVAFGTIATMEHVARYVDRAPYLPVDLSEAHAFYGYGREDGATCNTGWLPEPLLQKARDYGITFEDYFPYTPGDQDSSKLNADWPNRRAKAVNWTNDTNDPVAIKRNIATYGSVVACFLVYQDFFSYGGGVYRQQSGELAGGHCVTLVGYDDAQSCWIAKNSWGTGWGEQGFFRIGYGECGIESWHTCGVQGVSLRAWLPDQRILGLWSNEADANVWAYAEFRGWLSLGSNVPTTDAAMLAELAASKSAGAKVGLFEDSGRVQQLYAW</sequence>
<dbReference type="RefSeq" id="WP_152769621.1">
    <property type="nucleotide sequence ID" value="NZ_VJZC01000008.1"/>
</dbReference>
<dbReference type="InterPro" id="IPR038765">
    <property type="entry name" value="Papain-like_cys_pep_sf"/>
</dbReference>
<dbReference type="InterPro" id="IPR025660">
    <property type="entry name" value="Pept_his_AS"/>
</dbReference>
<dbReference type="GO" id="GO:0006508">
    <property type="term" value="P:proteolysis"/>
    <property type="evidence" value="ECO:0007669"/>
    <property type="project" value="InterPro"/>
</dbReference>
<evidence type="ECO:0000313" key="4">
    <source>
        <dbReference type="EMBL" id="MPY56159.1"/>
    </source>
</evidence>
<organism evidence="4 5">
    <name type="scientific">Streptomyces spongiae</name>
    <dbReference type="NCBI Taxonomy" id="565072"/>
    <lineage>
        <taxon>Bacteria</taxon>
        <taxon>Bacillati</taxon>
        <taxon>Actinomycetota</taxon>
        <taxon>Actinomycetes</taxon>
        <taxon>Kitasatosporales</taxon>
        <taxon>Streptomycetaceae</taxon>
        <taxon>Streptomyces</taxon>
    </lineage>
</organism>
<accession>A0A5N8X9L4</accession>
<dbReference type="InterPro" id="IPR039417">
    <property type="entry name" value="Peptidase_C1A_papain-like"/>
</dbReference>
<reference evidence="4 5" key="1">
    <citation type="submission" date="2019-07" db="EMBL/GenBank/DDBJ databases">
        <title>New species of Amycolatopsis and Streptomyces.</title>
        <authorList>
            <person name="Duangmal K."/>
            <person name="Teo W.F.A."/>
            <person name="Lipun K."/>
        </authorList>
    </citation>
    <scope>NUCLEOTIDE SEQUENCE [LARGE SCALE GENOMIC DNA]</scope>
    <source>
        <strain evidence="4 5">NBRC 106415</strain>
    </source>
</reference>
<dbReference type="PANTHER" id="PTHR12411">
    <property type="entry name" value="CYSTEINE PROTEASE FAMILY C1-RELATED"/>
    <property type="match status" value="1"/>
</dbReference>
<keyword evidence="2" id="KW-1015">Disulfide bond</keyword>
<dbReference type="InterPro" id="IPR000668">
    <property type="entry name" value="Peptidase_C1A_C"/>
</dbReference>
<dbReference type="PROSITE" id="PS00639">
    <property type="entry name" value="THIOL_PROTEASE_HIS"/>
    <property type="match status" value="1"/>
</dbReference>